<keyword evidence="3" id="KW-1185">Reference proteome</keyword>
<accession>A0A328VDM3</accession>
<dbReference type="EMBL" id="MCIF01000002">
    <property type="protein sequence ID" value="RAQ94082.1"/>
    <property type="molecule type" value="Genomic_DNA"/>
</dbReference>
<gene>
    <name evidence="2" type="ORF">A4R35_00960</name>
</gene>
<dbReference type="AlphaFoldDB" id="A0A328VDM3"/>
<evidence type="ECO:0000313" key="3">
    <source>
        <dbReference type="Proteomes" id="UP000248706"/>
    </source>
</evidence>
<comment type="caution">
    <text evidence="2">The sequence shown here is derived from an EMBL/GenBank/DDBJ whole genome shotgun (WGS) entry which is preliminary data.</text>
</comment>
<feature type="compositionally biased region" description="Basic and acidic residues" evidence="1">
    <location>
        <begin position="38"/>
        <end position="48"/>
    </location>
</feature>
<reference evidence="2 3" key="1">
    <citation type="submission" date="2016-08" db="EMBL/GenBank/DDBJ databases">
        <title>Analysis of Carbohydrate Active Enzymes in Thermogemmatispora T81 Reveals Carbohydrate Degradation Ability.</title>
        <authorList>
            <person name="Tomazini A."/>
            <person name="Lal S."/>
            <person name="Stott M."/>
            <person name="Henrissat B."/>
            <person name="Polikarpov I."/>
            <person name="Sparling R."/>
            <person name="Levin D.B."/>
        </authorList>
    </citation>
    <scope>NUCLEOTIDE SEQUENCE [LARGE SCALE GENOMIC DNA]</scope>
    <source>
        <strain evidence="2 3">T81</strain>
    </source>
</reference>
<protein>
    <submittedName>
        <fullName evidence="2">Uncharacterized protein</fullName>
    </submittedName>
</protein>
<sequence length="69" mass="7223">MDLLADEALMRQNASSQYLFSGHQPLPTSASVRQPRCSGRERTGEGDRLSSAPSAAADCRGGVSLLSAS</sequence>
<evidence type="ECO:0000256" key="1">
    <source>
        <dbReference type="SAM" id="MobiDB-lite"/>
    </source>
</evidence>
<name>A0A328VDM3_9CHLR</name>
<proteinExistence type="predicted"/>
<evidence type="ECO:0000313" key="2">
    <source>
        <dbReference type="EMBL" id="RAQ94082.1"/>
    </source>
</evidence>
<feature type="region of interest" description="Disordered" evidence="1">
    <location>
        <begin position="20"/>
        <end position="69"/>
    </location>
</feature>
<organism evidence="2 3">
    <name type="scientific">Thermogemmatispora tikiterensis</name>
    <dbReference type="NCBI Taxonomy" id="1825093"/>
    <lineage>
        <taxon>Bacteria</taxon>
        <taxon>Bacillati</taxon>
        <taxon>Chloroflexota</taxon>
        <taxon>Ktedonobacteria</taxon>
        <taxon>Thermogemmatisporales</taxon>
        <taxon>Thermogemmatisporaceae</taxon>
        <taxon>Thermogemmatispora</taxon>
    </lineage>
</organism>
<dbReference type="Proteomes" id="UP000248706">
    <property type="component" value="Unassembled WGS sequence"/>
</dbReference>